<evidence type="ECO:0000259" key="6">
    <source>
        <dbReference type="Pfam" id="PF05368"/>
    </source>
</evidence>
<dbReference type="CDD" id="cd05243">
    <property type="entry name" value="SDR_a5"/>
    <property type="match status" value="1"/>
</dbReference>
<dbReference type="InterPro" id="IPR044256">
    <property type="entry name" value="HCF244-like"/>
</dbReference>
<reference evidence="7" key="1">
    <citation type="submission" date="2015-01" db="EMBL/GenBank/DDBJ databases">
        <title>Molecular Investigation of Pacific North American Membranoptera.</title>
        <authorList>
            <person name="Hughey J.R."/>
            <person name="Hommersand M.H."/>
            <person name="Miller K.A."/>
            <person name="Fuller T."/>
            <person name="Lin S.-M."/>
            <person name="Gabrielson P.W."/>
        </authorList>
    </citation>
    <scope>NUCLEOTIDE SEQUENCE</scope>
</reference>
<geneLocation type="plastid" evidence="7"/>
<proteinExistence type="predicted"/>
<dbReference type="EMBL" id="KP675983">
    <property type="protein sequence ID" value="AKL79199.1"/>
    <property type="molecule type" value="Genomic_DNA"/>
</dbReference>
<dbReference type="PANTHER" id="PTHR47128">
    <property type="match status" value="1"/>
</dbReference>
<name>A0A1L1YA27_9FLOR</name>
<evidence type="ECO:0000256" key="3">
    <source>
        <dbReference type="ARBA" id="ARBA00022640"/>
    </source>
</evidence>
<dbReference type="AlphaFoldDB" id="A0A1L1YA27"/>
<evidence type="ECO:0000256" key="2">
    <source>
        <dbReference type="ARBA" id="ARBA00022531"/>
    </source>
</evidence>
<organism evidence="7">
    <name type="scientific">Membranoptera tenuis</name>
    <dbReference type="NCBI Taxonomy" id="158698"/>
    <lineage>
        <taxon>Eukaryota</taxon>
        <taxon>Rhodophyta</taxon>
        <taxon>Florideophyceae</taxon>
        <taxon>Rhodymeniophycidae</taxon>
        <taxon>Ceramiales</taxon>
        <taxon>Delesseriaceae</taxon>
        <taxon>Membranoptera</taxon>
    </lineage>
</organism>
<dbReference type="GO" id="GO:0015979">
    <property type="term" value="P:photosynthesis"/>
    <property type="evidence" value="ECO:0007669"/>
    <property type="project" value="UniProtKB-KW"/>
</dbReference>
<dbReference type="RefSeq" id="YP_009332943.1">
    <property type="nucleotide sequence ID" value="NC_032399.1"/>
</dbReference>
<dbReference type="GeneID" id="30690145"/>
<accession>A0A1L1YA27</accession>
<dbReference type="InterPro" id="IPR036291">
    <property type="entry name" value="NAD(P)-bd_dom_sf"/>
</dbReference>
<dbReference type="GO" id="GO:0009536">
    <property type="term" value="C:plastid"/>
    <property type="evidence" value="ECO:0007669"/>
    <property type="project" value="UniProtKB-SubCell"/>
</dbReference>
<gene>
    <name evidence="7" type="primary">ycf39</name>
</gene>
<dbReference type="InterPro" id="IPR008030">
    <property type="entry name" value="NmrA-like"/>
</dbReference>
<dbReference type="Pfam" id="PF05368">
    <property type="entry name" value="NmrA"/>
    <property type="match status" value="1"/>
</dbReference>
<keyword evidence="3 7" id="KW-0934">Plastid</keyword>
<keyword evidence="5" id="KW-0812">Transmembrane</keyword>
<dbReference type="Gene3D" id="3.40.50.720">
    <property type="entry name" value="NAD(P)-binding Rossmann-like Domain"/>
    <property type="match status" value="1"/>
</dbReference>
<comment type="subcellular location">
    <subcellularLocation>
        <location evidence="1">Plastid</location>
    </subcellularLocation>
</comment>
<protein>
    <submittedName>
        <fullName evidence="7">Ycf39</fullName>
    </submittedName>
</protein>
<feature type="domain" description="NmrA-like" evidence="6">
    <location>
        <begin position="54"/>
        <end position="296"/>
    </location>
</feature>
<evidence type="ECO:0000256" key="4">
    <source>
        <dbReference type="ARBA" id="ARBA00023276"/>
    </source>
</evidence>
<evidence type="ECO:0000313" key="7">
    <source>
        <dbReference type="EMBL" id="AKL79199.1"/>
    </source>
</evidence>
<keyword evidence="5" id="KW-1133">Transmembrane helix</keyword>
<evidence type="ECO:0000256" key="1">
    <source>
        <dbReference type="ARBA" id="ARBA00004474"/>
    </source>
</evidence>
<keyword evidence="4" id="KW-0604">Photosystem II</keyword>
<sequence>MILLGRWRNWYTHHTQNVATLVMRVQVPLYPSYLLIYSILLIIYLFRNILIMSLLVIGSTGTLGRQVVRRALNEGFQVKCLVRNFRKASFLKEWGAQLIYGDLALPETIPMTFYGITAIIDTSTSRANDLYNIKQIDLIGKSILIEAAKKAKIKHYIFFSILNAYKYPNIPLINLKLLIENKLIKSNLDYTVFCLSGFFQGLINQYAVPILDQKSIWVTGESTAISYINTQDIAKIAIKSLSIIQSKNKILPLIGNKAWNSTEIINLCERISGKRAKISKISIFTLKVLRQITNLFEWTWNISDRLSFIEVLSKGDSFNTSMEETLAILKLDRNEIELLENYFEEYFQKIMNKLKQLNYKTLNESDKNQKLDF</sequence>
<dbReference type="PANTHER" id="PTHR47128:SF2">
    <property type="entry name" value="PROTEIN HIGH CHLOROPHYLL FLUORESCENCE PHENOTYPE 244, CHLOROPLASTIC"/>
    <property type="match status" value="1"/>
</dbReference>
<dbReference type="SUPFAM" id="SSF51735">
    <property type="entry name" value="NAD(P)-binding Rossmann-fold domains"/>
    <property type="match status" value="1"/>
</dbReference>
<keyword evidence="2" id="KW-0602">Photosynthesis</keyword>
<dbReference type="GO" id="GO:0009523">
    <property type="term" value="C:photosystem II"/>
    <property type="evidence" value="ECO:0007669"/>
    <property type="project" value="UniProtKB-KW"/>
</dbReference>
<evidence type="ECO:0000256" key="5">
    <source>
        <dbReference type="SAM" id="Phobius"/>
    </source>
</evidence>
<feature type="transmembrane region" description="Helical" evidence="5">
    <location>
        <begin position="34"/>
        <end position="57"/>
    </location>
</feature>
<keyword evidence="5" id="KW-0472">Membrane</keyword>